<feature type="region of interest" description="Disordered" evidence="1">
    <location>
        <begin position="70"/>
        <end position="110"/>
    </location>
</feature>
<feature type="compositionally biased region" description="Basic and acidic residues" evidence="1">
    <location>
        <begin position="99"/>
        <end position="110"/>
    </location>
</feature>
<evidence type="ECO:0000256" key="1">
    <source>
        <dbReference type="SAM" id="MobiDB-lite"/>
    </source>
</evidence>
<dbReference type="AlphaFoldDB" id="A0A8B9AI30"/>
<evidence type="ECO:0000313" key="3">
    <source>
        <dbReference type="RefSeq" id="XP_038983663.1"/>
    </source>
</evidence>
<dbReference type="PANTHER" id="PTHR15503">
    <property type="entry name" value="LDOC1 RELATED"/>
    <property type="match status" value="1"/>
</dbReference>
<dbReference type="RefSeq" id="XP_038983663.1">
    <property type="nucleotide sequence ID" value="XM_039127735.1"/>
</dbReference>
<dbReference type="Pfam" id="PF08284">
    <property type="entry name" value="RVP_2"/>
    <property type="match status" value="1"/>
</dbReference>
<reference evidence="3" key="2">
    <citation type="submission" date="2025-08" db="UniProtKB">
        <authorList>
            <consortium name="RefSeq"/>
        </authorList>
    </citation>
    <scope>IDENTIFICATION</scope>
    <source>
        <tissue evidence="3">Young leaves</tissue>
    </source>
</reference>
<proteinExistence type="predicted"/>
<keyword evidence="2" id="KW-1185">Reference proteome</keyword>
<gene>
    <name evidence="3" type="primary">LOC120111173</name>
</gene>
<dbReference type="GeneID" id="120111173"/>
<accession>A0A8B9AI30</accession>
<reference evidence="2" key="1">
    <citation type="journal article" date="2019" name="Nat. Commun.">
        <title>Genome-wide association mapping of date palm fruit traits.</title>
        <authorList>
            <person name="Hazzouri K.M."/>
            <person name="Gros-Balthazard M."/>
            <person name="Flowers J.M."/>
            <person name="Copetti D."/>
            <person name="Lemansour A."/>
            <person name="Lebrun M."/>
            <person name="Masmoudi K."/>
            <person name="Ferrand S."/>
            <person name="Dhar M.I."/>
            <person name="Fresquez Z.A."/>
            <person name="Rosas U."/>
            <person name="Zhang J."/>
            <person name="Talag J."/>
            <person name="Lee S."/>
            <person name="Kudrna D."/>
            <person name="Powell R.F."/>
            <person name="Leitch I.J."/>
            <person name="Krueger R.R."/>
            <person name="Wing R.A."/>
            <person name="Amiri K.M.A."/>
            <person name="Purugganan M.D."/>
        </authorList>
    </citation>
    <scope>NUCLEOTIDE SEQUENCE [LARGE SCALE GENOMIC DNA]</scope>
    <source>
        <strain evidence="2">cv. Khalas</strain>
    </source>
</reference>
<dbReference type="InterPro" id="IPR032567">
    <property type="entry name" value="RTL1-rel"/>
</dbReference>
<evidence type="ECO:0000313" key="2">
    <source>
        <dbReference type="Proteomes" id="UP000228380"/>
    </source>
</evidence>
<protein>
    <submittedName>
        <fullName evidence="3">Uncharacterized protein LOC120111173</fullName>
    </submittedName>
</protein>
<name>A0A8B9AI30_PHODC</name>
<organism evidence="2 3">
    <name type="scientific">Phoenix dactylifera</name>
    <name type="common">Date palm</name>
    <dbReference type="NCBI Taxonomy" id="42345"/>
    <lineage>
        <taxon>Eukaryota</taxon>
        <taxon>Viridiplantae</taxon>
        <taxon>Streptophyta</taxon>
        <taxon>Embryophyta</taxon>
        <taxon>Tracheophyta</taxon>
        <taxon>Spermatophyta</taxon>
        <taxon>Magnoliopsida</taxon>
        <taxon>Liliopsida</taxon>
        <taxon>Arecaceae</taxon>
        <taxon>Coryphoideae</taxon>
        <taxon>Phoeniceae</taxon>
        <taxon>Phoenix</taxon>
    </lineage>
</organism>
<dbReference type="Proteomes" id="UP000228380">
    <property type="component" value="Chromosome 6"/>
</dbReference>
<dbReference type="KEGG" id="pda:120111173"/>
<dbReference type="OrthoDB" id="1936908at2759"/>
<dbReference type="PANTHER" id="PTHR15503:SF45">
    <property type="entry name" value="RNA-DIRECTED DNA POLYMERASE HOMOLOG"/>
    <property type="match status" value="1"/>
</dbReference>
<sequence length="200" mass="22728">MTVAEYEAKFTELAKFVPKLVEDEQDRVHKFEMGLKTEIRKQVVPYELTTYAAVVNKALIIEREVNEAFAERERNQKKRNRPAEFKGGNKNFRNPAQKPNKDRNLKNESGKCSRCGGNHEFANCPWVTDCPQRNEIKSTRAMEGSQRPKTQGRVFALTQQDAQASNAVVTGTIPVSNIYAYVLFDPGATHSFIRKLCQST</sequence>